<evidence type="ECO:0000259" key="7">
    <source>
        <dbReference type="Pfam" id="PF05199"/>
    </source>
</evidence>
<keyword evidence="4" id="KW-0274">FAD</keyword>
<dbReference type="PANTHER" id="PTHR42784:SF1">
    <property type="entry name" value="PYRANOSE 2-OXIDASE"/>
    <property type="match status" value="1"/>
</dbReference>
<dbReference type="Proteomes" id="UP000316425">
    <property type="component" value="Unassembled WGS sequence"/>
</dbReference>
<dbReference type="GO" id="GO:0050660">
    <property type="term" value="F:flavin adenine dinucleotide binding"/>
    <property type="evidence" value="ECO:0007669"/>
    <property type="project" value="InterPro"/>
</dbReference>
<comment type="caution">
    <text evidence="8">The sequence shown here is derived from an EMBL/GenBank/DDBJ whole genome shotgun (WGS) entry which is preliminary data.</text>
</comment>
<evidence type="ECO:0000256" key="5">
    <source>
        <dbReference type="ARBA" id="ARBA00023002"/>
    </source>
</evidence>
<evidence type="ECO:0000313" key="8">
    <source>
        <dbReference type="EMBL" id="TSJ63570.1"/>
    </source>
</evidence>
<dbReference type="Pfam" id="PF00732">
    <property type="entry name" value="GMC_oxred_N"/>
    <property type="match status" value="1"/>
</dbReference>
<accession>A0A556PGP7</accession>
<keyword evidence="5" id="KW-0560">Oxidoreductase</keyword>
<comment type="cofactor">
    <cofactor evidence="1">
        <name>FAD</name>
        <dbReference type="ChEBI" id="CHEBI:57692"/>
    </cofactor>
</comment>
<dbReference type="InterPro" id="IPR007867">
    <property type="entry name" value="GMC_OxRtase_C"/>
</dbReference>
<feature type="domain" description="Glucose-methanol-choline oxidoreductase C-terminal" evidence="7">
    <location>
        <begin position="432"/>
        <end position="555"/>
    </location>
</feature>
<evidence type="ECO:0000256" key="3">
    <source>
        <dbReference type="ARBA" id="ARBA00022630"/>
    </source>
</evidence>
<name>A0A556PGP7_9BACI</name>
<dbReference type="InterPro" id="IPR051473">
    <property type="entry name" value="P2Ox-like"/>
</dbReference>
<proteinExistence type="inferred from homology"/>
<evidence type="ECO:0000313" key="9">
    <source>
        <dbReference type="Proteomes" id="UP000316425"/>
    </source>
</evidence>
<dbReference type="EMBL" id="VMHE01000015">
    <property type="protein sequence ID" value="TSJ63570.1"/>
    <property type="molecule type" value="Genomic_DNA"/>
</dbReference>
<gene>
    <name evidence="8" type="ORF">FPQ13_08900</name>
</gene>
<protein>
    <submittedName>
        <fullName evidence="8">GMC family oxidoreductase</fullName>
    </submittedName>
</protein>
<organism evidence="8 9">
    <name type="scientific">Allobacillus salarius</name>
    <dbReference type="NCBI Taxonomy" id="1955272"/>
    <lineage>
        <taxon>Bacteria</taxon>
        <taxon>Bacillati</taxon>
        <taxon>Bacillota</taxon>
        <taxon>Bacilli</taxon>
        <taxon>Bacillales</taxon>
        <taxon>Bacillaceae</taxon>
        <taxon>Allobacillus</taxon>
    </lineage>
</organism>
<dbReference type="SUPFAM" id="SSF54373">
    <property type="entry name" value="FAD-linked reductases, C-terminal domain"/>
    <property type="match status" value="1"/>
</dbReference>
<dbReference type="Pfam" id="PF05199">
    <property type="entry name" value="GMC_oxred_C"/>
    <property type="match status" value="1"/>
</dbReference>
<dbReference type="SUPFAM" id="SSF51905">
    <property type="entry name" value="FAD/NAD(P)-binding domain"/>
    <property type="match status" value="1"/>
</dbReference>
<dbReference type="Gene3D" id="3.50.50.60">
    <property type="entry name" value="FAD/NAD(P)-binding domain"/>
    <property type="match status" value="2"/>
</dbReference>
<evidence type="ECO:0000256" key="2">
    <source>
        <dbReference type="ARBA" id="ARBA00010790"/>
    </source>
</evidence>
<dbReference type="PANTHER" id="PTHR42784">
    <property type="entry name" value="PYRANOSE 2-OXIDASE"/>
    <property type="match status" value="1"/>
</dbReference>
<feature type="domain" description="Glucose-methanol-choline oxidoreductase N-terminal" evidence="6">
    <location>
        <begin position="142"/>
        <end position="334"/>
    </location>
</feature>
<dbReference type="RefSeq" id="WP_144088989.1">
    <property type="nucleotide sequence ID" value="NZ_VMHE01000015.1"/>
</dbReference>
<keyword evidence="9" id="KW-1185">Reference proteome</keyword>
<evidence type="ECO:0000256" key="4">
    <source>
        <dbReference type="ARBA" id="ARBA00022827"/>
    </source>
</evidence>
<keyword evidence="3" id="KW-0285">Flavoprotein</keyword>
<dbReference type="InterPro" id="IPR036188">
    <property type="entry name" value="FAD/NAD-bd_sf"/>
</dbReference>
<reference evidence="8 9" key="1">
    <citation type="submission" date="2019-07" db="EMBL/GenBank/DDBJ databases">
        <title>Allobacillus sp. nov. SKP isolated from shrimp paste of Euphausiacea.</title>
        <authorList>
            <person name="Kanchanasin P."/>
            <person name="Tanasupawat S."/>
            <person name="Shi W."/>
            <person name="Wu L."/>
            <person name="Ma J."/>
        </authorList>
    </citation>
    <scope>NUCLEOTIDE SEQUENCE [LARGE SCALE GENOMIC DNA]</scope>
    <source>
        <strain evidence="8 9">SKP4-8</strain>
    </source>
</reference>
<evidence type="ECO:0000256" key="1">
    <source>
        <dbReference type="ARBA" id="ARBA00001974"/>
    </source>
</evidence>
<comment type="similarity">
    <text evidence="2">Belongs to the GMC oxidoreductase family.</text>
</comment>
<dbReference type="AlphaFoldDB" id="A0A556PGP7"/>
<sequence length="583" mass="64489">MAKKLDKVEVVTVGVGWTGGIIAAELAKAGYQVLGLERGKETSLDDYNQIKDELKYNPRNEMMNDLSDATLTFRNNFDTEALPIRDNGNLRIGKDTGGGGSHWAAQYHRYFPYDYEIYSKTVERYGKDKIPEGMTIQDWGITYDEIEPYYDKFEKMAGISGEEDPFGPQRSNPYPTPPMKDVPITKMFKKAAKNLGYHPLTLASATLSESYENPDGQRINACQYCAFCYSHGCQFGAKSDPIITVIPTAQETNNFELRTNANVTRILYEDGKAKGVLYTDTRTGEEFEQPADVVVMTSYTFNNVRLLLLSEIGTPYNPKTGEGVIGKNFCDHHVADGASNAVGFFNEKKFNLYMGAGGLGAIFYDLAADNFDHSDVDFIHGGVARITQGGSGAISHNPVPKGTPTWGREFKEKSLFYANRMLNVNFMFAVMPYRDNYLDLDPNYTDRSGDPLIRVTFDFKDQEHNLLKYGRDVCADVMKEMGADIIEPSEDVDHISGSFIFQHSSGGAIMGSSPETSAVNNYSQMWDVDNLFVVGASAFPHFSSANPTGTVGAMAYRAAEGIEEFLKNGGGQLVEAKDAKANT</sequence>
<evidence type="ECO:0000259" key="6">
    <source>
        <dbReference type="Pfam" id="PF00732"/>
    </source>
</evidence>
<dbReference type="OrthoDB" id="9787779at2"/>
<dbReference type="InterPro" id="IPR000172">
    <property type="entry name" value="GMC_OxRdtase_N"/>
</dbReference>
<dbReference type="GO" id="GO:0016614">
    <property type="term" value="F:oxidoreductase activity, acting on CH-OH group of donors"/>
    <property type="evidence" value="ECO:0007669"/>
    <property type="project" value="InterPro"/>
</dbReference>